<protein>
    <submittedName>
        <fullName evidence="1">Fibrillarin-like rRNA/tRNA 2'-O-methyltransferase</fullName>
    </submittedName>
</protein>
<name>A0ABQ8L5F0_LABRO</name>
<comment type="caution">
    <text evidence="1">The sequence shown here is derived from an EMBL/GenBank/DDBJ whole genome shotgun (WGS) entry which is preliminary data.</text>
</comment>
<accession>A0ABQ8L5F0</accession>
<evidence type="ECO:0000313" key="2">
    <source>
        <dbReference type="Proteomes" id="UP000830375"/>
    </source>
</evidence>
<sequence length="228" mass="26082">MNRDGPLLLYYLTDPSPNFQRPGLWICLKLNWMTIETILPILESLKSATTALCSKGYVSVSMVFPASLPSSRQFKQSCQVQRDSCSITGEKDRYRGYRKVWTCSTACFCTGPASIKHLRFLQADMQQAVRDNMASLYQSLPTNDENRATVYEDSTSIPKYKMCLSAFFGDDYGESMNEDELELYCKEPSIPLNQWFLNRSWKHPCPAHFVCLPDQTHSIHVVQFLLTS</sequence>
<dbReference type="Proteomes" id="UP000830375">
    <property type="component" value="Unassembled WGS sequence"/>
</dbReference>
<evidence type="ECO:0000313" key="1">
    <source>
        <dbReference type="EMBL" id="KAI2645984.1"/>
    </source>
</evidence>
<keyword evidence="2" id="KW-1185">Reference proteome</keyword>
<organism evidence="1 2">
    <name type="scientific">Labeo rohita</name>
    <name type="common">Indian major carp</name>
    <name type="synonym">Cyprinus rohita</name>
    <dbReference type="NCBI Taxonomy" id="84645"/>
    <lineage>
        <taxon>Eukaryota</taxon>
        <taxon>Metazoa</taxon>
        <taxon>Chordata</taxon>
        <taxon>Craniata</taxon>
        <taxon>Vertebrata</taxon>
        <taxon>Euteleostomi</taxon>
        <taxon>Actinopterygii</taxon>
        <taxon>Neopterygii</taxon>
        <taxon>Teleostei</taxon>
        <taxon>Ostariophysi</taxon>
        <taxon>Cypriniformes</taxon>
        <taxon>Cyprinidae</taxon>
        <taxon>Labeoninae</taxon>
        <taxon>Labeonini</taxon>
        <taxon>Labeo</taxon>
    </lineage>
</organism>
<proteinExistence type="predicted"/>
<dbReference type="EMBL" id="JACTAM010002123">
    <property type="protein sequence ID" value="KAI2645984.1"/>
    <property type="molecule type" value="Genomic_DNA"/>
</dbReference>
<reference evidence="1 2" key="1">
    <citation type="submission" date="2022-01" db="EMBL/GenBank/DDBJ databases">
        <title>A high-quality chromosome-level genome assembly of rohu carp, Labeo rohita.</title>
        <authorList>
            <person name="Arick M.A. II"/>
            <person name="Hsu C.-Y."/>
            <person name="Magbanua Z."/>
            <person name="Pechanova O."/>
            <person name="Grover C."/>
            <person name="Miller E."/>
            <person name="Thrash A."/>
            <person name="Ezzel L."/>
            <person name="Alam S."/>
            <person name="Benzie J."/>
            <person name="Hamilton M."/>
            <person name="Karsi A."/>
            <person name="Lawrence M.L."/>
            <person name="Peterson D.G."/>
        </authorList>
    </citation>
    <scope>NUCLEOTIDE SEQUENCE [LARGE SCALE GENOMIC DNA]</scope>
    <source>
        <strain evidence="2">BAU-BD-2019</strain>
        <tissue evidence="1">Blood</tissue>
    </source>
</reference>
<gene>
    <name evidence="1" type="ORF">H4Q32_025349</name>
</gene>